<name>A0A4R6GIR3_9BURK</name>
<evidence type="ECO:0000313" key="2">
    <source>
        <dbReference type="Proteomes" id="UP000294737"/>
    </source>
</evidence>
<dbReference type="Proteomes" id="UP000294737">
    <property type="component" value="Unassembled WGS sequence"/>
</dbReference>
<dbReference type="AlphaFoldDB" id="A0A4R6GIR3"/>
<dbReference type="SUPFAM" id="SSF54637">
    <property type="entry name" value="Thioesterase/thiol ester dehydrase-isomerase"/>
    <property type="match status" value="1"/>
</dbReference>
<sequence length="162" mass="17484">MNIDKQWIAAHIPHQGSMCLLDHVLSWNSERMIAIATSHTAADHPLRAHDWLGAANGIEYAAQAMAVHSALLATSQPGAADMKRPQAGFLASVRNTTLHVARLDDLQEALQIEVVCTHSEPNCILYQFSLRGNDTQQPLLEGRATIIIDAAMVANNIGATAS</sequence>
<dbReference type="Gene3D" id="3.10.129.10">
    <property type="entry name" value="Hotdog Thioesterase"/>
    <property type="match status" value="1"/>
</dbReference>
<dbReference type="RefSeq" id="WP_112990819.1">
    <property type="nucleotide sequence ID" value="NZ_PTLZ01000001.1"/>
</dbReference>
<reference evidence="1 2" key="1">
    <citation type="submission" date="2019-03" db="EMBL/GenBank/DDBJ databases">
        <title>Genomic Encyclopedia of Type Strains, Phase IV (KMG-IV): sequencing the most valuable type-strain genomes for metagenomic binning, comparative biology and taxonomic classification.</title>
        <authorList>
            <person name="Goeker M."/>
        </authorList>
    </citation>
    <scope>NUCLEOTIDE SEQUENCE [LARGE SCALE GENOMIC DNA]</scope>
    <source>
        <strain evidence="1 2">DSM 18555</strain>
    </source>
</reference>
<accession>A0A4R6GIR3</accession>
<organism evidence="1 2">
    <name type="scientific">Herminiimonas fonticola</name>
    <dbReference type="NCBI Taxonomy" id="303380"/>
    <lineage>
        <taxon>Bacteria</taxon>
        <taxon>Pseudomonadati</taxon>
        <taxon>Pseudomonadota</taxon>
        <taxon>Betaproteobacteria</taxon>
        <taxon>Burkholderiales</taxon>
        <taxon>Oxalobacteraceae</taxon>
        <taxon>Herminiimonas</taxon>
    </lineage>
</organism>
<gene>
    <name evidence="1" type="ORF">EV677_0716</name>
</gene>
<dbReference type="InterPro" id="IPR029069">
    <property type="entry name" value="HotDog_dom_sf"/>
</dbReference>
<protein>
    <submittedName>
        <fullName evidence="1">Putative hotdog family 3-hydroxylacyl-ACP dehydratase</fullName>
    </submittedName>
</protein>
<keyword evidence="2" id="KW-1185">Reference proteome</keyword>
<proteinExistence type="predicted"/>
<dbReference type="InterPro" id="IPR016776">
    <property type="entry name" value="ApeP-like_dehydratase"/>
</dbReference>
<comment type="caution">
    <text evidence="1">The sequence shown here is derived from an EMBL/GenBank/DDBJ whole genome shotgun (WGS) entry which is preliminary data.</text>
</comment>
<dbReference type="Pfam" id="PF22817">
    <property type="entry name" value="ApeP-like"/>
    <property type="match status" value="1"/>
</dbReference>
<dbReference type="OrthoDB" id="9800188at2"/>
<dbReference type="EMBL" id="SNWF01000004">
    <property type="protein sequence ID" value="TDN94174.1"/>
    <property type="molecule type" value="Genomic_DNA"/>
</dbReference>
<evidence type="ECO:0000313" key="1">
    <source>
        <dbReference type="EMBL" id="TDN94174.1"/>
    </source>
</evidence>